<feature type="domain" description="DUF4382" evidence="2">
    <location>
        <begin position="29"/>
        <end position="174"/>
    </location>
</feature>
<evidence type="ECO:0000313" key="3">
    <source>
        <dbReference type="EMBL" id="GAA4345556.1"/>
    </source>
</evidence>
<dbReference type="Pfam" id="PF14321">
    <property type="entry name" value="DUF4382"/>
    <property type="match status" value="1"/>
</dbReference>
<comment type="caution">
    <text evidence="3">The sequence shown here is derived from an EMBL/GenBank/DDBJ whole genome shotgun (WGS) entry which is preliminary data.</text>
</comment>
<dbReference type="PROSITE" id="PS51257">
    <property type="entry name" value="PROKAR_LIPOPROTEIN"/>
    <property type="match status" value="1"/>
</dbReference>
<dbReference type="InterPro" id="IPR025491">
    <property type="entry name" value="DUF4382"/>
</dbReference>
<name>A0ABP8HVQ4_9GAMM</name>
<evidence type="ECO:0000259" key="2">
    <source>
        <dbReference type="Pfam" id="PF14321"/>
    </source>
</evidence>
<reference evidence="4" key="1">
    <citation type="journal article" date="2019" name="Int. J. Syst. Evol. Microbiol.">
        <title>The Global Catalogue of Microorganisms (GCM) 10K type strain sequencing project: providing services to taxonomists for standard genome sequencing and annotation.</title>
        <authorList>
            <consortium name="The Broad Institute Genomics Platform"/>
            <consortium name="The Broad Institute Genome Sequencing Center for Infectious Disease"/>
            <person name="Wu L."/>
            <person name="Ma J."/>
        </authorList>
    </citation>
    <scope>NUCLEOTIDE SEQUENCE [LARGE SCALE GENOMIC DNA]</scope>
    <source>
        <strain evidence="4">JCM 17727</strain>
    </source>
</reference>
<evidence type="ECO:0000313" key="4">
    <source>
        <dbReference type="Proteomes" id="UP001501294"/>
    </source>
</evidence>
<evidence type="ECO:0000256" key="1">
    <source>
        <dbReference type="SAM" id="SignalP"/>
    </source>
</evidence>
<dbReference type="Proteomes" id="UP001501294">
    <property type="component" value="Unassembled WGS sequence"/>
</dbReference>
<organism evidence="3 4">
    <name type="scientific">Kangiella taiwanensis</name>
    <dbReference type="NCBI Taxonomy" id="1079179"/>
    <lineage>
        <taxon>Bacteria</taxon>
        <taxon>Pseudomonadati</taxon>
        <taxon>Pseudomonadota</taxon>
        <taxon>Gammaproteobacteria</taxon>
        <taxon>Kangiellales</taxon>
        <taxon>Kangiellaceae</taxon>
        <taxon>Kangiella</taxon>
    </lineage>
</organism>
<proteinExistence type="predicted"/>
<protein>
    <recommendedName>
        <fullName evidence="2">DUF4382 domain-containing protein</fullName>
    </recommendedName>
</protein>
<keyword evidence="1" id="KW-0732">Signal</keyword>
<dbReference type="RefSeq" id="WP_223577076.1">
    <property type="nucleotide sequence ID" value="NZ_BAABFU010000001.1"/>
</dbReference>
<feature type="signal peptide" evidence="1">
    <location>
        <begin position="1"/>
        <end position="22"/>
    </location>
</feature>
<dbReference type="EMBL" id="BAABFU010000001">
    <property type="protein sequence ID" value="GAA4345556.1"/>
    <property type="molecule type" value="Genomic_DNA"/>
</dbReference>
<accession>A0ABP8HVQ4</accession>
<keyword evidence="4" id="KW-1185">Reference proteome</keyword>
<sequence>MKKLLKLSALATSVALALVACKSDDDPEKGKLAVAVTDAPVDGAEAVVVQFTGVEIQGPGGPQSFDFNSPKTIDLLELTGDESLELLAETELDAGEYQWMRLKVNAERGVTDSYIDINGARYSLFVPSGSQSGLKLNRPFVIAAGGLTDFTIDFDLRKSVHEPQNDAEDYYLRPTLRIVDNAQVGHINGLIDPNLINAEGCTDSSAVYLFAGADAEVDDVDANEPEPITTGLVEVNNDGGFVYEIGFVLAGDYTLAFTCEAANDDPETDDVINFTTQNVTVTADGTVTVDF</sequence>
<gene>
    <name evidence="3" type="ORF">GCM10023150_05990</name>
</gene>
<feature type="chain" id="PRO_5047477039" description="DUF4382 domain-containing protein" evidence="1">
    <location>
        <begin position="23"/>
        <end position="291"/>
    </location>
</feature>